<dbReference type="EMBL" id="CZRL01000036">
    <property type="protein sequence ID" value="CUS50702.1"/>
    <property type="molecule type" value="Genomic_DNA"/>
</dbReference>
<dbReference type="AlphaFoldDB" id="A0A160TR63"/>
<dbReference type="SUPFAM" id="SSF51430">
    <property type="entry name" value="NAD(P)-linked oxidoreductase"/>
    <property type="match status" value="1"/>
</dbReference>
<dbReference type="PANTHER" id="PTHR43364:SF4">
    <property type="entry name" value="NAD(P)-LINKED OXIDOREDUCTASE SUPERFAMILY PROTEIN"/>
    <property type="match status" value="1"/>
</dbReference>
<sequence>MDRVTLGASGLKVSPFALGTMTFGDPVDADTSFDLLDLAVEQGINFLDTANTYNAGLTEEIIGQWLKARGHREQLVIASKVRYPVGDDPDSTGLSPRVILQQLENSLKRLNTDYLDIYFLHQPDDDTPIETTWRCLDAIVASGRVRCLGLSNFAAWQCAQTVHLANHRGWAPPTVTQALYNVISRAVETELLPMVNAYGLGTCMYNPLAGGLLTGKHGVGEEANPQTRLAYNTTYRTRYWNDRQRTAAHQICEIAREAGRSPVELALRFMLDHPTVDVTLIGATSIAQLQDNLAAVQAAPLSNDEQQACQSAWEALQGPVPRYNRGSGGGRT</sequence>
<dbReference type="PROSITE" id="PS00062">
    <property type="entry name" value="ALDOKETO_REDUCTASE_2"/>
    <property type="match status" value="1"/>
</dbReference>
<evidence type="ECO:0000259" key="2">
    <source>
        <dbReference type="Pfam" id="PF00248"/>
    </source>
</evidence>
<dbReference type="FunFam" id="3.20.20.100:FF:000004">
    <property type="entry name" value="Oxidoreductase, aldo/keto reductase"/>
    <property type="match status" value="1"/>
</dbReference>
<dbReference type="Pfam" id="PF00248">
    <property type="entry name" value="Aldo_ket_red"/>
    <property type="match status" value="1"/>
</dbReference>
<dbReference type="InterPro" id="IPR018170">
    <property type="entry name" value="Aldo/ket_reductase_CS"/>
</dbReference>
<dbReference type="InterPro" id="IPR020471">
    <property type="entry name" value="AKR"/>
</dbReference>
<evidence type="ECO:0000256" key="1">
    <source>
        <dbReference type="ARBA" id="ARBA00023002"/>
    </source>
</evidence>
<dbReference type="Gene3D" id="3.20.20.100">
    <property type="entry name" value="NADP-dependent oxidoreductase domain"/>
    <property type="match status" value="1"/>
</dbReference>
<name>A0A160TR63_9ZZZZ</name>
<dbReference type="InterPro" id="IPR023210">
    <property type="entry name" value="NADP_OxRdtase_dom"/>
</dbReference>
<dbReference type="PANTHER" id="PTHR43364">
    <property type="entry name" value="NADH-SPECIFIC METHYLGLYOXAL REDUCTASE-RELATED"/>
    <property type="match status" value="1"/>
</dbReference>
<keyword evidence="1" id="KW-0560">Oxidoreductase</keyword>
<accession>A0A160TR63</accession>
<dbReference type="GO" id="GO:0005829">
    <property type="term" value="C:cytosol"/>
    <property type="evidence" value="ECO:0007669"/>
    <property type="project" value="UniProtKB-ARBA"/>
</dbReference>
<dbReference type="PRINTS" id="PR00069">
    <property type="entry name" value="ALDKETRDTASE"/>
</dbReference>
<dbReference type="GO" id="GO:0016491">
    <property type="term" value="F:oxidoreductase activity"/>
    <property type="evidence" value="ECO:0007669"/>
    <property type="project" value="UniProtKB-KW"/>
</dbReference>
<dbReference type="InterPro" id="IPR036812">
    <property type="entry name" value="NAD(P)_OxRdtase_dom_sf"/>
</dbReference>
<evidence type="ECO:0000313" key="3">
    <source>
        <dbReference type="EMBL" id="CUS50702.1"/>
    </source>
</evidence>
<proteinExistence type="predicted"/>
<feature type="domain" description="NADP-dependent oxidoreductase" evidence="2">
    <location>
        <begin position="17"/>
        <end position="313"/>
    </location>
</feature>
<dbReference type="InterPro" id="IPR050523">
    <property type="entry name" value="AKR_Detox_Biosynth"/>
</dbReference>
<gene>
    <name evidence="3" type="ORF">MGWOODY_XGa1162</name>
</gene>
<protein>
    <submittedName>
        <fullName evidence="3">Oxidoreductase, aldo/keto reductase family</fullName>
    </submittedName>
</protein>
<organism evidence="3">
    <name type="scientific">hydrothermal vent metagenome</name>
    <dbReference type="NCBI Taxonomy" id="652676"/>
    <lineage>
        <taxon>unclassified sequences</taxon>
        <taxon>metagenomes</taxon>
        <taxon>ecological metagenomes</taxon>
    </lineage>
</organism>
<reference evidence="3" key="1">
    <citation type="submission" date="2015-10" db="EMBL/GenBank/DDBJ databases">
        <authorList>
            <person name="Gilbert D.G."/>
        </authorList>
    </citation>
    <scope>NUCLEOTIDE SEQUENCE</scope>
</reference>